<dbReference type="GO" id="GO:0003723">
    <property type="term" value="F:RNA binding"/>
    <property type="evidence" value="ECO:0007669"/>
    <property type="project" value="TreeGrafter"/>
</dbReference>
<evidence type="ECO:0000256" key="2">
    <source>
        <dbReference type="ARBA" id="ARBA00023242"/>
    </source>
</evidence>
<proteinExistence type="predicted"/>
<dbReference type="InterPro" id="IPR039883">
    <property type="entry name" value="Fcf2/DNTTIP2"/>
</dbReference>
<feature type="region of interest" description="Disordered" evidence="3">
    <location>
        <begin position="190"/>
        <end position="214"/>
    </location>
</feature>
<evidence type="ECO:0000256" key="1">
    <source>
        <dbReference type="ARBA" id="ARBA00004604"/>
    </source>
</evidence>
<evidence type="ECO:0000313" key="7">
    <source>
        <dbReference type="Proteomes" id="UP000092461"/>
    </source>
</evidence>
<dbReference type="Pfam" id="PF08698">
    <property type="entry name" value="Fcf2"/>
    <property type="match status" value="1"/>
</dbReference>
<dbReference type="InterPro" id="IPR014810">
    <property type="entry name" value="Fcf2_C"/>
</dbReference>
<feature type="compositionally biased region" description="Basic and acidic residues" evidence="3">
    <location>
        <begin position="16"/>
        <end position="27"/>
    </location>
</feature>
<feature type="region of interest" description="Disordered" evidence="3">
    <location>
        <begin position="1"/>
        <end position="27"/>
    </location>
</feature>
<dbReference type="AlphaFoldDB" id="A0A1B0GI89"/>
<reference evidence="5" key="2">
    <citation type="journal article" date="2020" name="BMC">
        <title>Leishmania infection induces a limited differential gene expression in the sand fly midgut.</title>
        <authorList>
            <person name="Coutinho-Abreu I.V."/>
            <person name="Serafim T.D."/>
            <person name="Meneses C."/>
            <person name="Kamhawi S."/>
            <person name="Oliveira F."/>
            <person name="Valenzuela J.G."/>
        </authorList>
    </citation>
    <scope>NUCLEOTIDE SEQUENCE</scope>
    <source>
        <strain evidence="5">Jacobina</strain>
        <tissue evidence="5">Midgut</tissue>
    </source>
</reference>
<dbReference type="EnsemblMetazoa" id="LLOJ004300-RA">
    <property type="protein sequence ID" value="LLOJ004300-PA"/>
    <property type="gene ID" value="LLOJ004300"/>
</dbReference>
<protein>
    <submittedName>
        <fullName evidence="5">Putative fcf2 pre-rrna processing</fullName>
    </submittedName>
</protein>
<comment type="subcellular location">
    <subcellularLocation>
        <location evidence="1">Nucleus</location>
        <location evidence="1">Nucleolus</location>
    </subcellularLocation>
</comment>
<evidence type="ECO:0000313" key="5">
    <source>
        <dbReference type="EMBL" id="MBC1171784.1"/>
    </source>
</evidence>
<keyword evidence="7" id="KW-1185">Reference proteome</keyword>
<dbReference type="VEuPathDB" id="VectorBase:LLONM1_011736"/>
<dbReference type="GO" id="GO:0006396">
    <property type="term" value="P:RNA processing"/>
    <property type="evidence" value="ECO:0007669"/>
    <property type="project" value="TreeGrafter"/>
</dbReference>
<dbReference type="GO" id="GO:0005730">
    <property type="term" value="C:nucleolus"/>
    <property type="evidence" value="ECO:0007669"/>
    <property type="project" value="UniProtKB-SubCell"/>
</dbReference>
<sequence>MESLGLSGTYFSDQVAPEKHPKSKSKDELEDFCAFLGFKSEMCSTKNTNDTQCRDLLKIDVEKEMKDALKASASNTKISLNQKRKANKAAREKEKGKEWFNLPATEMTEEVKNDLKILQMRSALDPKHFYKKNDLKVLPRYFQVGKYLDSPLDYHQEKHLKKNKSKTIVEDLLKDAEFQKKIKRKYNEIAAKEKPYFRHRKNHDRKRGNERKKK</sequence>
<accession>A0A1B0GI89</accession>
<feature type="compositionally biased region" description="Basic residues" evidence="3">
    <location>
        <begin position="197"/>
        <end position="214"/>
    </location>
</feature>
<dbReference type="Proteomes" id="UP000092461">
    <property type="component" value="Unassembled WGS sequence"/>
</dbReference>
<organism evidence="6 7">
    <name type="scientific">Lutzomyia longipalpis</name>
    <name type="common">Sand fly</name>
    <dbReference type="NCBI Taxonomy" id="7200"/>
    <lineage>
        <taxon>Eukaryota</taxon>
        <taxon>Metazoa</taxon>
        <taxon>Ecdysozoa</taxon>
        <taxon>Arthropoda</taxon>
        <taxon>Hexapoda</taxon>
        <taxon>Insecta</taxon>
        <taxon>Pterygota</taxon>
        <taxon>Neoptera</taxon>
        <taxon>Endopterygota</taxon>
        <taxon>Diptera</taxon>
        <taxon>Nematocera</taxon>
        <taxon>Psychodoidea</taxon>
        <taxon>Psychodidae</taxon>
        <taxon>Lutzomyia</taxon>
        <taxon>Lutzomyia</taxon>
    </lineage>
</organism>
<evidence type="ECO:0000259" key="4">
    <source>
        <dbReference type="Pfam" id="PF08698"/>
    </source>
</evidence>
<reference evidence="7" key="1">
    <citation type="submission" date="2012-05" db="EMBL/GenBank/DDBJ databases">
        <title>Whole Genome Assembly of Lutzomyia longipalpis.</title>
        <authorList>
            <person name="Richards S."/>
            <person name="Qu C."/>
            <person name="Dillon R."/>
            <person name="Worley K."/>
            <person name="Scherer S."/>
            <person name="Batterton M."/>
            <person name="Taylor A."/>
            <person name="Hawes A."/>
            <person name="Hernandez B."/>
            <person name="Kovar C."/>
            <person name="Mandapat C."/>
            <person name="Pham C."/>
            <person name="Qu C."/>
            <person name="Jing C."/>
            <person name="Bess C."/>
            <person name="Bandaranaike D."/>
            <person name="Ngo D."/>
            <person name="Ongeri F."/>
            <person name="Arias F."/>
            <person name="Lara F."/>
            <person name="Weissenberger G."/>
            <person name="Kamau G."/>
            <person name="Han H."/>
            <person name="Shen H."/>
            <person name="Dinh H."/>
            <person name="Khalil I."/>
            <person name="Jones J."/>
            <person name="Shafer J."/>
            <person name="Jayaseelan J."/>
            <person name="Quiroz J."/>
            <person name="Blankenburg K."/>
            <person name="Nguyen L."/>
            <person name="Jackson L."/>
            <person name="Francisco L."/>
            <person name="Tang L.-Y."/>
            <person name="Pu L.-L."/>
            <person name="Perales L."/>
            <person name="Lorensuhewa L."/>
            <person name="Munidasa M."/>
            <person name="Coyle M."/>
            <person name="Taylor M."/>
            <person name="Puazo M."/>
            <person name="Firestine M."/>
            <person name="Scheel M."/>
            <person name="Javaid M."/>
            <person name="Wang M."/>
            <person name="Li M."/>
            <person name="Tabassum N."/>
            <person name="Saada N."/>
            <person name="Osuji N."/>
            <person name="Aqrawi P."/>
            <person name="Fu Q."/>
            <person name="Thornton R."/>
            <person name="Raj R."/>
            <person name="Goodspeed R."/>
            <person name="Mata R."/>
            <person name="Najjar R."/>
            <person name="Gubbala S."/>
            <person name="Lee S."/>
            <person name="Denson S."/>
            <person name="Patil S."/>
            <person name="Macmil S."/>
            <person name="Qi S."/>
            <person name="Matskevitch T."/>
            <person name="Palculict T."/>
            <person name="Mathew T."/>
            <person name="Vee V."/>
            <person name="Velamala V."/>
            <person name="Korchina V."/>
            <person name="Cai W."/>
            <person name="Liu W."/>
            <person name="Dai W."/>
            <person name="Zou X."/>
            <person name="Zhu Y."/>
            <person name="Zhang Y."/>
            <person name="Wu Y.-Q."/>
            <person name="Xin Y."/>
            <person name="Nazarath L."/>
            <person name="Kovar C."/>
            <person name="Han Y."/>
            <person name="Muzny D."/>
            <person name="Gibbs R."/>
        </authorList>
    </citation>
    <scope>NUCLEOTIDE SEQUENCE [LARGE SCALE GENOMIC DNA]</scope>
    <source>
        <strain evidence="7">Jacobina</strain>
    </source>
</reference>
<dbReference type="VEuPathDB" id="VectorBase:LLOJ004300"/>
<dbReference type="EMBL" id="AJWK01013575">
    <property type="status" value="NOT_ANNOTATED_CDS"/>
    <property type="molecule type" value="Genomic_DNA"/>
</dbReference>
<evidence type="ECO:0000256" key="3">
    <source>
        <dbReference type="SAM" id="MobiDB-lite"/>
    </source>
</evidence>
<dbReference type="EMBL" id="GITU01003081">
    <property type="protein sequence ID" value="MBC1171784.1"/>
    <property type="molecule type" value="Transcribed_RNA"/>
</dbReference>
<dbReference type="PANTHER" id="PTHR21686:SF12">
    <property type="entry name" value="DEOXYNUCLEOTIDYLTRANSFERASE TERMINAL-INTERACTING PROTEIN 2"/>
    <property type="match status" value="1"/>
</dbReference>
<keyword evidence="2" id="KW-0539">Nucleus</keyword>
<name>A0A1B0GI89_LUTLO</name>
<feature type="domain" description="Fcf2 pre-rRNA processing C-terminal" evidence="4">
    <location>
        <begin position="92"/>
        <end position="185"/>
    </location>
</feature>
<dbReference type="PANTHER" id="PTHR21686">
    <property type="entry name" value="DEOXYNUCLEOTIDYLTRANSFERASE TERMINAL-INTERACTING PROTEIN 2"/>
    <property type="match status" value="1"/>
</dbReference>
<reference evidence="6" key="3">
    <citation type="submission" date="2020-05" db="UniProtKB">
        <authorList>
            <consortium name="EnsemblMetazoa"/>
        </authorList>
    </citation>
    <scope>IDENTIFICATION</scope>
    <source>
        <strain evidence="6">Jacobina</strain>
    </source>
</reference>
<evidence type="ECO:0000313" key="6">
    <source>
        <dbReference type="EnsemblMetazoa" id="LLOJ004300-PA"/>
    </source>
</evidence>